<dbReference type="CDD" id="cd13565">
    <property type="entry name" value="PBP2_PstS"/>
    <property type="match status" value="1"/>
</dbReference>
<evidence type="ECO:0000313" key="9">
    <source>
        <dbReference type="Proteomes" id="UP000578077"/>
    </source>
</evidence>
<accession>A0A841EDN1</accession>
<dbReference type="PANTHER" id="PTHR42996">
    <property type="entry name" value="PHOSPHATE-BINDING PROTEIN PSTS"/>
    <property type="match status" value="1"/>
</dbReference>
<keyword evidence="2 4" id="KW-0813">Transport</keyword>
<dbReference type="EMBL" id="JACHLY010000002">
    <property type="protein sequence ID" value="MBB6001096.1"/>
    <property type="molecule type" value="Genomic_DNA"/>
</dbReference>
<dbReference type="InterPro" id="IPR050962">
    <property type="entry name" value="Phosphate-bind_PstS"/>
</dbReference>
<dbReference type="PROSITE" id="PS51257">
    <property type="entry name" value="PROKAR_LIPOPROTEIN"/>
    <property type="match status" value="1"/>
</dbReference>
<feature type="binding site" evidence="5">
    <location>
        <position position="103"/>
    </location>
    <ligand>
        <name>phosphate</name>
        <dbReference type="ChEBI" id="CHEBI:43474"/>
    </ligand>
</feature>
<dbReference type="AlphaFoldDB" id="A0A841EDN1"/>
<evidence type="ECO:0000256" key="6">
    <source>
        <dbReference type="SAM" id="MobiDB-lite"/>
    </source>
</evidence>
<comment type="caution">
    <text evidence="8">The sequence shown here is derived from an EMBL/GenBank/DDBJ whole genome shotgun (WGS) entry which is preliminary data.</text>
</comment>
<dbReference type="Gene3D" id="3.40.190.10">
    <property type="entry name" value="Periplasmic binding protein-like II"/>
    <property type="match status" value="2"/>
</dbReference>
<dbReference type="GO" id="GO:0043190">
    <property type="term" value="C:ATP-binding cassette (ABC) transporter complex"/>
    <property type="evidence" value="ECO:0007669"/>
    <property type="project" value="InterPro"/>
</dbReference>
<dbReference type="PIRSF" id="PIRSF002756">
    <property type="entry name" value="PstS"/>
    <property type="match status" value="1"/>
</dbReference>
<dbReference type="NCBIfam" id="TIGR00975">
    <property type="entry name" value="3a0107s03"/>
    <property type="match status" value="1"/>
</dbReference>
<feature type="binding site" evidence="5">
    <location>
        <begin position="55"/>
        <end position="57"/>
    </location>
    <ligand>
        <name>phosphate</name>
        <dbReference type="ChEBI" id="CHEBI:43474"/>
    </ligand>
</feature>
<dbReference type="GO" id="GO:0035435">
    <property type="term" value="P:phosphate ion transmembrane transport"/>
    <property type="evidence" value="ECO:0007669"/>
    <property type="project" value="InterPro"/>
</dbReference>
<feature type="binding site" evidence="5">
    <location>
        <begin position="192"/>
        <end position="194"/>
    </location>
    <ligand>
        <name>phosphate</name>
        <dbReference type="ChEBI" id="CHEBI:43474"/>
    </ligand>
</feature>
<dbReference type="InterPro" id="IPR005673">
    <property type="entry name" value="ABC_phos-bd_PstS"/>
</dbReference>
<dbReference type="Proteomes" id="UP000578077">
    <property type="component" value="Unassembled WGS sequence"/>
</dbReference>
<feature type="binding site" evidence="5">
    <location>
        <position position="85"/>
    </location>
    <ligand>
        <name>phosphate</name>
        <dbReference type="ChEBI" id="CHEBI:43474"/>
    </ligand>
</feature>
<gene>
    <name evidence="8" type="ORF">HNR25_004925</name>
</gene>
<protein>
    <recommendedName>
        <fullName evidence="4">Phosphate-binding protein</fullName>
    </recommendedName>
</protein>
<reference evidence="8 9" key="1">
    <citation type="submission" date="2020-08" db="EMBL/GenBank/DDBJ databases">
        <title>Sequencing the genomes of 1000 actinobacteria strains.</title>
        <authorList>
            <person name="Klenk H.-P."/>
        </authorList>
    </citation>
    <scope>NUCLEOTIDE SEQUENCE [LARGE SCALE GENOMIC DNA]</scope>
    <source>
        <strain evidence="8 9">DSM 44593</strain>
    </source>
</reference>
<comment type="similarity">
    <text evidence="1 4">Belongs to the PstS family.</text>
</comment>
<name>A0A841EDN1_9ACTN</name>
<feature type="region of interest" description="Disordered" evidence="6">
    <location>
        <begin position="270"/>
        <end position="299"/>
    </location>
</feature>
<dbReference type="PANTHER" id="PTHR42996:SF1">
    <property type="entry name" value="PHOSPHATE-BINDING PROTEIN PSTS"/>
    <property type="match status" value="1"/>
</dbReference>
<evidence type="ECO:0000256" key="5">
    <source>
        <dbReference type="PIRSR" id="PIRSR002756-1"/>
    </source>
</evidence>
<evidence type="ECO:0000256" key="4">
    <source>
        <dbReference type="PIRNR" id="PIRNR002756"/>
    </source>
</evidence>
<feature type="compositionally biased region" description="Basic and acidic residues" evidence="6">
    <location>
        <begin position="280"/>
        <end position="299"/>
    </location>
</feature>
<evidence type="ECO:0000256" key="3">
    <source>
        <dbReference type="ARBA" id="ARBA00022592"/>
    </source>
</evidence>
<sequence>MTPPGHRTLSTAALVGVLALTSACGSDDALRAGQEPPAAPEDIACFGGSVSAAGSSAQENAMYTWIAGYQLACSDSLVLYDSVGSGAGRSQFLESAVDFAGSDAALDEQEHEQARRRCADGSPAVNIPGYVVPIAVIFDLEGVDALNLPPETLARIFNQDITHWNDPEIAEHNPDAELPDLRITPVSRADDSGTTENFTGYLTAAAGDAWPHDTGGTWPIEPVEAAQGNSGISEAVEAGSGTIGYVEASHTADMATVSVGVGGEFVDVSPDSASRVVESSPEREGGTEHDHALELDHGTTESGTYPIVLVTYEVACMRYGTEREAERVRAFLDYVLSEEGQEAASAETGSAPLPADTRTRLRASVAEITSVG</sequence>
<organism evidence="8 9">
    <name type="scientific">Streptomonospora salina</name>
    <dbReference type="NCBI Taxonomy" id="104205"/>
    <lineage>
        <taxon>Bacteria</taxon>
        <taxon>Bacillati</taxon>
        <taxon>Actinomycetota</taxon>
        <taxon>Actinomycetes</taxon>
        <taxon>Streptosporangiales</taxon>
        <taxon>Nocardiopsidaceae</taxon>
        <taxon>Streptomonospora</taxon>
    </lineage>
</organism>
<dbReference type="InterPro" id="IPR024370">
    <property type="entry name" value="PBP_domain"/>
</dbReference>
<evidence type="ECO:0000256" key="2">
    <source>
        <dbReference type="ARBA" id="ARBA00022448"/>
    </source>
</evidence>
<dbReference type="GO" id="GO:0042301">
    <property type="term" value="F:phosphate ion binding"/>
    <property type="evidence" value="ECO:0007669"/>
    <property type="project" value="InterPro"/>
</dbReference>
<proteinExistence type="inferred from homology"/>
<dbReference type="Pfam" id="PF12849">
    <property type="entry name" value="PBP_like_2"/>
    <property type="match status" value="1"/>
</dbReference>
<evidence type="ECO:0000313" key="8">
    <source>
        <dbReference type="EMBL" id="MBB6001096.1"/>
    </source>
</evidence>
<evidence type="ECO:0000256" key="1">
    <source>
        <dbReference type="ARBA" id="ARBA00008725"/>
    </source>
</evidence>
<dbReference type="SUPFAM" id="SSF53850">
    <property type="entry name" value="Periplasmic binding protein-like II"/>
    <property type="match status" value="1"/>
</dbReference>
<evidence type="ECO:0000259" key="7">
    <source>
        <dbReference type="Pfam" id="PF12849"/>
    </source>
</evidence>
<keyword evidence="9" id="KW-1185">Reference proteome</keyword>
<keyword evidence="3 4" id="KW-0592">Phosphate transport</keyword>
<dbReference type="RefSeq" id="WP_184640127.1">
    <property type="nucleotide sequence ID" value="NZ_BAABKT010000018.1"/>
</dbReference>
<feature type="domain" description="PBP" evidence="7">
    <location>
        <begin position="48"/>
        <end position="339"/>
    </location>
</feature>